<evidence type="ECO:0000259" key="6">
    <source>
        <dbReference type="Pfam" id="PF02776"/>
    </source>
</evidence>
<feature type="domain" description="Thiamine pyrophosphate enzyme N-terminal TPP-binding" evidence="6">
    <location>
        <begin position="4"/>
        <end position="115"/>
    </location>
</feature>
<evidence type="ECO:0000259" key="5">
    <source>
        <dbReference type="Pfam" id="PF02775"/>
    </source>
</evidence>
<dbReference type="Pfam" id="PF00205">
    <property type="entry name" value="TPP_enzyme_M"/>
    <property type="match status" value="1"/>
</dbReference>
<dbReference type="InterPro" id="IPR029061">
    <property type="entry name" value="THDP-binding"/>
</dbReference>
<evidence type="ECO:0000313" key="7">
    <source>
        <dbReference type="EMBL" id="MFL9925262.1"/>
    </source>
</evidence>
<name>A0ABW9ACX2_9BURK</name>
<evidence type="ECO:0000259" key="4">
    <source>
        <dbReference type="Pfam" id="PF00205"/>
    </source>
</evidence>
<evidence type="ECO:0000256" key="1">
    <source>
        <dbReference type="ARBA" id="ARBA00007812"/>
    </source>
</evidence>
<dbReference type="RefSeq" id="WP_408158437.1">
    <property type="nucleotide sequence ID" value="NZ_JAQQFM010000005.1"/>
</dbReference>
<proteinExistence type="inferred from homology"/>
<evidence type="ECO:0000256" key="3">
    <source>
        <dbReference type="RuleBase" id="RU362132"/>
    </source>
</evidence>
<dbReference type="PANTHER" id="PTHR42981">
    <property type="entry name" value="PYRUVATE DEHYDROGENASE [UBIQUINONE]"/>
    <property type="match status" value="1"/>
</dbReference>
<dbReference type="Proteomes" id="UP001629246">
    <property type="component" value="Unassembled WGS sequence"/>
</dbReference>
<accession>A0ABW9ACX2</accession>
<keyword evidence="2 3" id="KW-0786">Thiamine pyrophosphate</keyword>
<comment type="similarity">
    <text evidence="1 3">Belongs to the TPP enzyme family.</text>
</comment>
<evidence type="ECO:0000256" key="2">
    <source>
        <dbReference type="ARBA" id="ARBA00023052"/>
    </source>
</evidence>
<sequence length="568" mass="60874">MSTTVAELLVDTLAQIGVRQIFGVVGDALNPFTEAIRRDKRIEWVGVRHEEGAALAAAGQAKLTGQLAVCCGTTGPGANHLVAGLYEARKDHAPVLAISGGVPASRRGIDYLQENTPDMLFRDVAVYTQTIVSPEQAGNVFHQAIAQAYGQRGVAHLNIPADVIGARIGAAMSSINTLRPNRELTPPAEDIDAAAAMIDAAKTVAIFAGNGCRGAIAEVIALAEKLQAPVMHTFRAKDMLPYDHPQWIGGVGLIGGAPGTDALQAAELVLMLGTDYPYSEFLPSENRTKVIQIDERGFVLGRRTPVQLGITGSVRPALLQLLPKVGGKTESAFLQKVSADRERWNAMLDKHAVVERRQNQKKIKPQRVARRIGEMAADDAVIVIDTGVVTLWCGNWIRQTGQQRLLASFNNAAVGTSLGQANGIQALDRKRQVVVAVGDGGFNMLMGEFMTSVEHKLALKVVVFNNREWGLVHLEMEEAGLPAFEGSEFPNPDFAALAIACGAQGYTARTHEELDAGLSQLFAAPGPALLNVFIDPSELPSMPHVKLDQIWRFGLAKVRESMIAMSGG</sequence>
<dbReference type="SUPFAM" id="SSF52518">
    <property type="entry name" value="Thiamin diphosphate-binding fold (THDP-binding)"/>
    <property type="match status" value="2"/>
</dbReference>
<dbReference type="InterPro" id="IPR012001">
    <property type="entry name" value="Thiamin_PyroP_enz_TPP-bd_dom"/>
</dbReference>
<comment type="caution">
    <text evidence="7">The sequence shown here is derived from an EMBL/GenBank/DDBJ whole genome shotgun (WGS) entry which is preliminary data.</text>
</comment>
<dbReference type="Pfam" id="PF02775">
    <property type="entry name" value="TPP_enzyme_C"/>
    <property type="match status" value="1"/>
</dbReference>
<dbReference type="InterPro" id="IPR047211">
    <property type="entry name" value="POXB-like"/>
</dbReference>
<dbReference type="PANTHER" id="PTHR42981:SF2">
    <property type="entry name" value="PYRUVATE DEHYDROGENASE [UBIQUINONE]"/>
    <property type="match status" value="1"/>
</dbReference>
<feature type="domain" description="Thiamine pyrophosphate enzyme central" evidence="4">
    <location>
        <begin position="191"/>
        <end position="321"/>
    </location>
</feature>
<keyword evidence="8" id="KW-1185">Reference proteome</keyword>
<protein>
    <submittedName>
        <fullName evidence="7">Thiamine pyrophosphate-binding protein</fullName>
    </submittedName>
</protein>
<dbReference type="EMBL" id="JAQQFM010000005">
    <property type="protein sequence ID" value="MFL9925262.1"/>
    <property type="molecule type" value="Genomic_DNA"/>
</dbReference>
<dbReference type="Pfam" id="PF02776">
    <property type="entry name" value="TPP_enzyme_N"/>
    <property type="match status" value="1"/>
</dbReference>
<dbReference type="SUPFAM" id="SSF52467">
    <property type="entry name" value="DHS-like NAD/FAD-binding domain"/>
    <property type="match status" value="1"/>
</dbReference>
<dbReference type="Gene3D" id="3.40.50.1220">
    <property type="entry name" value="TPP-binding domain"/>
    <property type="match status" value="1"/>
</dbReference>
<organism evidence="7 8">
    <name type="scientific">Herbaspirillum lusitanum</name>
    <dbReference type="NCBI Taxonomy" id="213312"/>
    <lineage>
        <taxon>Bacteria</taxon>
        <taxon>Pseudomonadati</taxon>
        <taxon>Pseudomonadota</taxon>
        <taxon>Betaproteobacteria</taxon>
        <taxon>Burkholderiales</taxon>
        <taxon>Oxalobacteraceae</taxon>
        <taxon>Herbaspirillum</taxon>
    </lineage>
</organism>
<dbReference type="InterPro" id="IPR029035">
    <property type="entry name" value="DHS-like_NAD/FAD-binding_dom"/>
</dbReference>
<gene>
    <name evidence="7" type="ORF">PQR62_13380</name>
</gene>
<evidence type="ECO:0000313" key="8">
    <source>
        <dbReference type="Proteomes" id="UP001629246"/>
    </source>
</evidence>
<feature type="domain" description="Thiamine pyrophosphate enzyme TPP-binding" evidence="5">
    <location>
        <begin position="385"/>
        <end position="532"/>
    </location>
</feature>
<dbReference type="Gene3D" id="3.40.50.970">
    <property type="match status" value="2"/>
</dbReference>
<dbReference type="InterPro" id="IPR011766">
    <property type="entry name" value="TPP_enzyme_TPP-bd"/>
</dbReference>
<dbReference type="InterPro" id="IPR012000">
    <property type="entry name" value="Thiamin_PyroP_enz_cen_dom"/>
</dbReference>
<reference evidence="7 8" key="1">
    <citation type="journal article" date="2024" name="Chem. Sci.">
        <title>Discovery of megapolipeptins by genome mining of a Burkholderiales bacteria collection.</title>
        <authorList>
            <person name="Paulo B.S."/>
            <person name="Recchia M.J.J."/>
            <person name="Lee S."/>
            <person name="Fergusson C.H."/>
            <person name="Romanowski S.B."/>
            <person name="Hernandez A."/>
            <person name="Krull N."/>
            <person name="Liu D.Y."/>
            <person name="Cavanagh H."/>
            <person name="Bos A."/>
            <person name="Gray C.A."/>
            <person name="Murphy B.T."/>
            <person name="Linington R.G."/>
            <person name="Eustaquio A.S."/>
        </authorList>
    </citation>
    <scope>NUCLEOTIDE SEQUENCE [LARGE SCALE GENOMIC DNA]</scope>
    <source>
        <strain evidence="7 8">RL21-008-BIB-A</strain>
    </source>
</reference>